<name>A0A3G9JPV9_9FIRM</name>
<dbReference type="GO" id="GO:0000049">
    <property type="term" value="F:tRNA binding"/>
    <property type="evidence" value="ECO:0007669"/>
    <property type="project" value="UniProtKB-KW"/>
</dbReference>
<evidence type="ECO:0000256" key="9">
    <source>
        <dbReference type="ARBA" id="ARBA00022884"/>
    </source>
</evidence>
<dbReference type="OrthoDB" id="9802304at2"/>
<evidence type="ECO:0000256" key="6">
    <source>
        <dbReference type="ARBA" id="ARBA00022741"/>
    </source>
</evidence>
<dbReference type="PRINTS" id="PR01047">
    <property type="entry name" value="TRNASYNTHTHR"/>
</dbReference>
<evidence type="ECO:0000256" key="1">
    <source>
        <dbReference type="ARBA" id="ARBA00008226"/>
    </source>
</evidence>
<evidence type="ECO:0000259" key="14">
    <source>
        <dbReference type="PROSITE" id="PS50862"/>
    </source>
</evidence>
<keyword evidence="9 13" id="KW-0694">RNA-binding</keyword>
<comment type="cofactor">
    <cofactor evidence="13">
        <name>Zn(2+)</name>
        <dbReference type="ChEBI" id="CHEBI:29105"/>
    </cofactor>
    <text evidence="13">Binds 1 zinc ion per subunit.</text>
</comment>
<keyword evidence="3 13" id="KW-0820">tRNA-binding</keyword>
<dbReference type="GO" id="GO:0046872">
    <property type="term" value="F:metal ion binding"/>
    <property type="evidence" value="ECO:0007669"/>
    <property type="project" value="UniProtKB-KW"/>
</dbReference>
<dbReference type="InterPro" id="IPR006195">
    <property type="entry name" value="aa-tRNA-synth_II"/>
</dbReference>
<dbReference type="KEGG" id="ebm:SG0102_12220"/>
<dbReference type="NCBIfam" id="TIGR00418">
    <property type="entry name" value="thrS"/>
    <property type="match status" value="1"/>
</dbReference>
<feature type="binding site" evidence="13">
    <location>
        <position position="276"/>
    </location>
    <ligand>
        <name>Zn(2+)</name>
        <dbReference type="ChEBI" id="CHEBI:29105"/>
        <note>catalytic</note>
    </ligand>
</feature>
<organism evidence="15 16">
    <name type="scientific">Intestinibaculum porci</name>
    <dbReference type="NCBI Taxonomy" id="2487118"/>
    <lineage>
        <taxon>Bacteria</taxon>
        <taxon>Bacillati</taxon>
        <taxon>Bacillota</taxon>
        <taxon>Erysipelotrichia</taxon>
        <taxon>Erysipelotrichales</taxon>
        <taxon>Erysipelotrichaceae</taxon>
        <taxon>Intestinibaculum</taxon>
    </lineage>
</organism>
<dbReference type="AlphaFoldDB" id="A0A3G9JPV9"/>
<dbReference type="InterPro" id="IPR033728">
    <property type="entry name" value="ThrRS_core"/>
</dbReference>
<evidence type="ECO:0000256" key="4">
    <source>
        <dbReference type="ARBA" id="ARBA00022598"/>
    </source>
</evidence>
<feature type="binding site" evidence="13">
    <location>
        <position position="457"/>
    </location>
    <ligand>
        <name>Zn(2+)</name>
        <dbReference type="ChEBI" id="CHEBI:29105"/>
        <note>catalytic</note>
    </ligand>
</feature>
<dbReference type="SUPFAM" id="SSF52954">
    <property type="entry name" value="Class II aaRS ABD-related"/>
    <property type="match status" value="1"/>
</dbReference>
<evidence type="ECO:0000313" key="16">
    <source>
        <dbReference type="Proteomes" id="UP000268059"/>
    </source>
</evidence>
<keyword evidence="8 13" id="KW-0067">ATP-binding</keyword>
<dbReference type="GO" id="GO:0005737">
    <property type="term" value="C:cytoplasm"/>
    <property type="evidence" value="ECO:0007669"/>
    <property type="project" value="UniProtKB-SubCell"/>
</dbReference>
<comment type="subcellular location">
    <subcellularLocation>
        <location evidence="13">Cytoplasm</location>
    </subcellularLocation>
</comment>
<dbReference type="EMBL" id="AP019309">
    <property type="protein sequence ID" value="BBH26288.1"/>
    <property type="molecule type" value="Genomic_DNA"/>
</dbReference>
<keyword evidence="4 13" id="KW-0436">Ligase</keyword>
<dbReference type="SMART" id="SM00863">
    <property type="entry name" value="tRNA_SAD"/>
    <property type="match status" value="1"/>
</dbReference>
<dbReference type="Gene3D" id="3.30.54.20">
    <property type="match status" value="1"/>
</dbReference>
<dbReference type="FunCoup" id="A0A3G9JPV9">
    <property type="interactions" value="431"/>
</dbReference>
<dbReference type="GO" id="GO:0016740">
    <property type="term" value="F:transferase activity"/>
    <property type="evidence" value="ECO:0007669"/>
    <property type="project" value="UniProtKB-ARBA"/>
</dbReference>
<dbReference type="SUPFAM" id="SSF55681">
    <property type="entry name" value="Class II aaRS and biotin synthetases"/>
    <property type="match status" value="1"/>
</dbReference>
<dbReference type="InterPro" id="IPR045864">
    <property type="entry name" value="aa-tRNA-synth_II/BPL/LPL"/>
</dbReference>
<evidence type="ECO:0000256" key="13">
    <source>
        <dbReference type="HAMAP-Rule" id="MF_00184"/>
    </source>
</evidence>
<evidence type="ECO:0000256" key="8">
    <source>
        <dbReference type="ARBA" id="ARBA00022840"/>
    </source>
</evidence>
<dbReference type="SUPFAM" id="SSF55186">
    <property type="entry name" value="ThrRS/AlaRS common domain"/>
    <property type="match status" value="1"/>
</dbReference>
<dbReference type="InParanoid" id="A0A3G9JPV9"/>
<dbReference type="Pfam" id="PF07973">
    <property type="entry name" value="tRNA_SAD"/>
    <property type="match status" value="1"/>
</dbReference>
<dbReference type="Gene3D" id="3.30.980.10">
    <property type="entry name" value="Threonyl-trna Synthetase, Chain A, domain 2"/>
    <property type="match status" value="1"/>
</dbReference>
<dbReference type="GO" id="GO:0140096">
    <property type="term" value="F:catalytic activity, acting on a protein"/>
    <property type="evidence" value="ECO:0007669"/>
    <property type="project" value="UniProtKB-ARBA"/>
</dbReference>
<dbReference type="Proteomes" id="UP000268059">
    <property type="component" value="Chromosome"/>
</dbReference>
<comment type="catalytic activity">
    <reaction evidence="12 13">
        <text>tRNA(Thr) + L-threonine + ATP = L-threonyl-tRNA(Thr) + AMP + diphosphate + H(+)</text>
        <dbReference type="Rhea" id="RHEA:24624"/>
        <dbReference type="Rhea" id="RHEA-COMP:9670"/>
        <dbReference type="Rhea" id="RHEA-COMP:9704"/>
        <dbReference type="ChEBI" id="CHEBI:15378"/>
        <dbReference type="ChEBI" id="CHEBI:30616"/>
        <dbReference type="ChEBI" id="CHEBI:33019"/>
        <dbReference type="ChEBI" id="CHEBI:57926"/>
        <dbReference type="ChEBI" id="CHEBI:78442"/>
        <dbReference type="ChEBI" id="CHEBI:78534"/>
        <dbReference type="ChEBI" id="CHEBI:456215"/>
        <dbReference type="EC" id="6.1.1.3"/>
    </reaction>
</comment>
<comment type="subunit">
    <text evidence="13">Homodimer.</text>
</comment>
<proteinExistence type="inferred from homology"/>
<keyword evidence="5 13" id="KW-0479">Metal-binding</keyword>
<comment type="similarity">
    <text evidence="1 13">Belongs to the class-II aminoacyl-tRNA synthetase family.</text>
</comment>
<evidence type="ECO:0000256" key="10">
    <source>
        <dbReference type="ARBA" id="ARBA00022917"/>
    </source>
</evidence>
<feature type="binding site" evidence="13">
    <location>
        <position position="327"/>
    </location>
    <ligand>
        <name>Zn(2+)</name>
        <dbReference type="ChEBI" id="CHEBI:29105"/>
        <note>catalytic</note>
    </ligand>
</feature>
<dbReference type="HAMAP" id="MF_00184">
    <property type="entry name" value="Thr_tRNA_synth"/>
    <property type="match status" value="1"/>
</dbReference>
<evidence type="ECO:0000256" key="2">
    <source>
        <dbReference type="ARBA" id="ARBA00022490"/>
    </source>
</evidence>
<comment type="caution">
    <text evidence="13">Lacks conserved residue(s) required for the propagation of feature annotation.</text>
</comment>
<dbReference type="PROSITE" id="PS50862">
    <property type="entry name" value="AA_TRNA_LIGASE_II"/>
    <property type="match status" value="1"/>
</dbReference>
<dbReference type="RefSeq" id="WP_125119178.1">
    <property type="nucleotide sequence ID" value="NZ_AP019309.1"/>
</dbReference>
<dbReference type="Pfam" id="PF00587">
    <property type="entry name" value="tRNA-synt_2b"/>
    <property type="match status" value="1"/>
</dbReference>
<dbReference type="CDD" id="cd00860">
    <property type="entry name" value="ThrRS_anticodon"/>
    <property type="match status" value="1"/>
</dbReference>
<dbReference type="FunFam" id="3.40.50.800:FF:000001">
    <property type="entry name" value="Threonine--tRNA ligase"/>
    <property type="match status" value="1"/>
</dbReference>
<dbReference type="InterPro" id="IPR004154">
    <property type="entry name" value="Anticodon-bd"/>
</dbReference>
<keyword evidence="16" id="KW-1185">Reference proteome</keyword>
<keyword evidence="6 13" id="KW-0547">Nucleotide-binding</keyword>
<feature type="domain" description="Aminoacyl-transfer RNA synthetases class-II family profile" evidence="14">
    <location>
        <begin position="214"/>
        <end position="480"/>
    </location>
</feature>
<dbReference type="Pfam" id="PF03129">
    <property type="entry name" value="HGTP_anticodon"/>
    <property type="match status" value="1"/>
</dbReference>
<dbReference type="GO" id="GO:0006435">
    <property type="term" value="P:threonyl-tRNA aminoacylation"/>
    <property type="evidence" value="ECO:0007669"/>
    <property type="project" value="UniProtKB-UniRule"/>
</dbReference>
<evidence type="ECO:0000256" key="11">
    <source>
        <dbReference type="ARBA" id="ARBA00023146"/>
    </source>
</evidence>
<dbReference type="InterPro" id="IPR002314">
    <property type="entry name" value="aa-tRNA-synt_IIb"/>
</dbReference>
<protein>
    <recommendedName>
        <fullName evidence="13">Threonine--tRNA ligase</fullName>
        <ecNumber evidence="13">6.1.1.3</ecNumber>
    </recommendedName>
    <alternativeName>
        <fullName evidence="13">Threonyl-tRNA synthetase</fullName>
        <shortName evidence="13">ThrRS</shortName>
    </alternativeName>
</protein>
<keyword evidence="10 13" id="KW-0648">Protein biosynthesis</keyword>
<gene>
    <name evidence="13 15" type="primary">thrS</name>
    <name evidence="15" type="ORF">SG0102_12220</name>
</gene>
<keyword evidence="2 13" id="KW-0963">Cytoplasm</keyword>
<evidence type="ECO:0000256" key="3">
    <source>
        <dbReference type="ARBA" id="ARBA00022555"/>
    </source>
</evidence>
<evidence type="ECO:0000256" key="5">
    <source>
        <dbReference type="ARBA" id="ARBA00022723"/>
    </source>
</evidence>
<dbReference type="PANTHER" id="PTHR11451">
    <property type="entry name" value="THREONINE-TRNA LIGASE"/>
    <property type="match status" value="1"/>
</dbReference>
<dbReference type="Gene3D" id="3.30.930.10">
    <property type="entry name" value="Bira Bifunctional Protein, Domain 2"/>
    <property type="match status" value="1"/>
</dbReference>
<dbReference type="InterPro" id="IPR012947">
    <property type="entry name" value="tRNA_SAD"/>
</dbReference>
<dbReference type="InterPro" id="IPR018163">
    <property type="entry name" value="Thr/Ala-tRNA-synth_IIc_edit"/>
</dbReference>
<keyword evidence="7 13" id="KW-0862">Zinc</keyword>
<evidence type="ECO:0000313" key="15">
    <source>
        <dbReference type="EMBL" id="BBH26288.1"/>
    </source>
</evidence>
<evidence type="ECO:0000256" key="12">
    <source>
        <dbReference type="ARBA" id="ARBA00049515"/>
    </source>
</evidence>
<dbReference type="GO" id="GO:0005524">
    <property type="term" value="F:ATP binding"/>
    <property type="evidence" value="ECO:0007669"/>
    <property type="project" value="UniProtKB-UniRule"/>
</dbReference>
<dbReference type="EC" id="6.1.1.3" evidence="13"/>
<dbReference type="PANTHER" id="PTHR11451:SF56">
    <property type="entry name" value="THREONINE--TRNA LIGASE 1"/>
    <property type="match status" value="1"/>
</dbReference>
<dbReference type="FunFam" id="3.30.54.20:FF:000002">
    <property type="entry name" value="Threonine--tRNA ligase"/>
    <property type="match status" value="1"/>
</dbReference>
<dbReference type="InterPro" id="IPR002320">
    <property type="entry name" value="Thr-tRNA-ligase_IIa"/>
</dbReference>
<dbReference type="GO" id="GO:0004829">
    <property type="term" value="F:threonine-tRNA ligase activity"/>
    <property type="evidence" value="ECO:0007669"/>
    <property type="project" value="UniProtKB-UniRule"/>
</dbReference>
<dbReference type="FunFam" id="3.30.980.10:FF:000005">
    <property type="entry name" value="Threonyl-tRNA synthetase, mitochondrial"/>
    <property type="match status" value="1"/>
</dbReference>
<dbReference type="InterPro" id="IPR047246">
    <property type="entry name" value="ThrRS_anticodon"/>
</dbReference>
<accession>A0A3G9JPV9</accession>
<reference evidence="15 16" key="1">
    <citation type="submission" date="2018-11" db="EMBL/GenBank/DDBJ databases">
        <title>Novel Erysipelotrichaceae bacterium isolated from small intestine of a swine.</title>
        <authorList>
            <person name="Kim J.S."/>
            <person name="Choe H."/>
            <person name="Lee Y.R."/>
            <person name="Kim K.M."/>
            <person name="Park D.S."/>
        </authorList>
    </citation>
    <scope>NUCLEOTIDE SEQUENCE [LARGE SCALE GENOMIC DNA]</scope>
    <source>
        <strain evidence="15 16">SG0102</strain>
    </source>
</reference>
<dbReference type="Gene3D" id="3.40.50.800">
    <property type="entry name" value="Anticodon-binding domain"/>
    <property type="match status" value="1"/>
</dbReference>
<dbReference type="InterPro" id="IPR036621">
    <property type="entry name" value="Anticodon-bd_dom_sf"/>
</dbReference>
<dbReference type="FunFam" id="3.30.930.10:FF:000002">
    <property type="entry name" value="Threonine--tRNA ligase"/>
    <property type="match status" value="1"/>
</dbReference>
<sequence>MRDFLNEKDLNTLNHSCAHVMAQAVKHLWPQAKFWVGPVVEEGFYYDIDLGDVTITDEDLPKIEKEMKKICKDGKRIVRHEISKEEALKEFADDEYKVDLINNFPDGTVISTYSQGDFTDLCRGPHVDTVKQCKNFKLIKHSGAYWKGDKNNKVLQRIYGVCFPTKEELEEHLAFLEEAKQRDHRKLGRELGIFMFNDLVGRGLPMYLPNGFTLRRLLSDYIMDKELALGYEHVMTPSLGNVKLYKTSGHWAHYKDDMFPAMEMDDEAYVLRPMNCPHHMVIYKSTLHSYRDLPVRIAEIANDFRYEASGALTGIERTRAFTQNDSHIFLRPDQIASEIKCVNDLILDVYKDFGFKEYEFRLSLRDPENKEKYFGNDELWEKSESQLRKVLDDMGVKYYEAKGEAAFYGPKLDVQVKSALGHDVTLSTIQLDYMLPERFELTYVDENGEKQRPVVIHRAILGSLDRFIAFLLEETKGNLPLWLAPKQVVVLPVNTNYQGEYAQEVAARLRKEGFRVDADCRDEKLGYRIREAQIHKIPYELVLGNNERDNDTVTYRLYGQQKQTTVPYTEFVDLLKKEVLDKTLSNH</sequence>
<dbReference type="CDD" id="cd00771">
    <property type="entry name" value="ThrRS_core"/>
    <property type="match status" value="1"/>
</dbReference>
<evidence type="ECO:0000256" key="7">
    <source>
        <dbReference type="ARBA" id="ARBA00022833"/>
    </source>
</evidence>
<keyword evidence="11 13" id="KW-0030">Aminoacyl-tRNA synthetase</keyword>